<feature type="coiled-coil region" evidence="1">
    <location>
        <begin position="51"/>
        <end position="92"/>
    </location>
</feature>
<evidence type="ECO:0000313" key="2">
    <source>
        <dbReference type="EMBL" id="AIF15952.1"/>
    </source>
</evidence>
<sequence>MKNSYALIWKTSDAKPQEQDCMQMESQEIRGFLQPRCDDVQEQITYNREERDQWNAKVRTLLDERNELNRQVKELITEVQNQKAIRDEENQKVRDLKDIRSERTDELRVIRTDFREKIAEQGEEKMQRDRAEKTRSPSRIRTEMERLERLYEQGRFLGKKEREYNMKMKRLAQEFREAKESKSDGGIRDLKIQLRDAEKSQEDAHKKVKGAVSHAQEAHDLMAELSEEVDRLREKANSAQSGVTRAKREADSLHSRYIVSLRCIHSMQDLLKAIDARDKGVAGEDEQVEVADLMTRLMSGDTLSTDEIMALQRN</sequence>
<proteinExistence type="predicted"/>
<feature type="coiled-coil region" evidence="1">
    <location>
        <begin position="161"/>
        <end position="249"/>
    </location>
</feature>
<evidence type="ECO:0000256" key="1">
    <source>
        <dbReference type="SAM" id="Coils"/>
    </source>
</evidence>
<dbReference type="InterPro" id="IPR055545">
    <property type="entry name" value="DUF7121"/>
</dbReference>
<name>A0A075HNG5_9EURY</name>
<organism evidence="2">
    <name type="scientific">uncultured marine group II/III euryarchaeote KM3_72_A06</name>
    <dbReference type="NCBI Taxonomy" id="1456496"/>
    <lineage>
        <taxon>Archaea</taxon>
        <taxon>Methanobacteriati</taxon>
        <taxon>Methanobacteriota</taxon>
        <taxon>environmental samples</taxon>
    </lineage>
</organism>
<reference evidence="2" key="1">
    <citation type="journal article" date="2014" name="Genome Biol. Evol.">
        <title>Pangenome evidence for extensive interdomain horizontal transfer affecting lineage core and shell genes in uncultured planktonic thaumarchaeota and euryarchaeota.</title>
        <authorList>
            <person name="Deschamps P."/>
            <person name="Zivanovic Y."/>
            <person name="Moreira D."/>
            <person name="Rodriguez-Valera F."/>
            <person name="Lopez-Garcia P."/>
        </authorList>
    </citation>
    <scope>NUCLEOTIDE SEQUENCE</scope>
</reference>
<dbReference type="AlphaFoldDB" id="A0A075HNG5"/>
<accession>A0A075HNG5</accession>
<dbReference type="Pfam" id="PF23435">
    <property type="entry name" value="DUF7121"/>
    <property type="match status" value="1"/>
</dbReference>
<protein>
    <submittedName>
        <fullName evidence="2">Putative archaeal coiled-coil protein</fullName>
    </submittedName>
</protein>
<keyword evidence="1" id="KW-0175">Coiled coil</keyword>
<dbReference type="EMBL" id="KF901041">
    <property type="protein sequence ID" value="AIF15952.1"/>
    <property type="molecule type" value="Genomic_DNA"/>
</dbReference>